<dbReference type="Pfam" id="PF13499">
    <property type="entry name" value="EF-hand_7"/>
    <property type="match status" value="1"/>
</dbReference>
<keyword evidence="5" id="KW-0106">Calcium</keyword>
<evidence type="ECO:0000256" key="4">
    <source>
        <dbReference type="ARBA" id="ARBA00022737"/>
    </source>
</evidence>
<evidence type="ECO:0000313" key="10">
    <source>
        <dbReference type="EMBL" id="OMJ73088.1"/>
    </source>
</evidence>
<dbReference type="InterPro" id="IPR050230">
    <property type="entry name" value="CALM/Myosin/TropC-like"/>
</dbReference>
<dbReference type="FunFam" id="1.10.238.10:FF:000001">
    <property type="entry name" value="Calmodulin 1"/>
    <property type="match status" value="1"/>
</dbReference>
<dbReference type="PROSITE" id="PS50222">
    <property type="entry name" value="EF_HAND_2"/>
    <property type="match status" value="2"/>
</dbReference>
<dbReference type="PROSITE" id="PS00018">
    <property type="entry name" value="EF_HAND_1"/>
    <property type="match status" value="2"/>
</dbReference>
<keyword evidence="11" id="KW-1185">Reference proteome</keyword>
<keyword evidence="6" id="KW-0206">Cytoskeleton</keyword>
<evidence type="ECO:0000256" key="3">
    <source>
        <dbReference type="ARBA" id="ARBA00022490"/>
    </source>
</evidence>
<evidence type="ECO:0000256" key="2">
    <source>
        <dbReference type="ARBA" id="ARBA00005253"/>
    </source>
</evidence>
<comment type="similarity">
    <text evidence="2">Belongs to the centrin family.</text>
</comment>
<feature type="coiled-coil region" evidence="8">
    <location>
        <begin position="175"/>
        <end position="202"/>
    </location>
</feature>
<dbReference type="SUPFAM" id="SSF47473">
    <property type="entry name" value="EF-hand"/>
    <property type="match status" value="1"/>
</dbReference>
<evidence type="ECO:0000313" key="11">
    <source>
        <dbReference type="Proteomes" id="UP000187209"/>
    </source>
</evidence>
<evidence type="ECO:0000256" key="6">
    <source>
        <dbReference type="ARBA" id="ARBA00023212"/>
    </source>
</evidence>
<gene>
    <name evidence="10" type="ORF">SteCoe_28316</name>
</gene>
<dbReference type="AlphaFoldDB" id="A0A1R2B8H8"/>
<protein>
    <recommendedName>
        <fullName evidence="9">EF-hand domain-containing protein</fullName>
    </recommendedName>
</protein>
<dbReference type="OrthoDB" id="26525at2759"/>
<comment type="subcellular location">
    <subcellularLocation>
        <location evidence="1">Cytoplasm</location>
        <location evidence="1">Cytoskeleton</location>
    </subcellularLocation>
</comment>
<evidence type="ECO:0000256" key="1">
    <source>
        <dbReference type="ARBA" id="ARBA00004245"/>
    </source>
</evidence>
<keyword evidence="8" id="KW-0175">Coiled coil</keyword>
<dbReference type="Proteomes" id="UP000187209">
    <property type="component" value="Unassembled WGS sequence"/>
</dbReference>
<dbReference type="GO" id="GO:0005509">
    <property type="term" value="F:calcium ion binding"/>
    <property type="evidence" value="ECO:0007669"/>
    <property type="project" value="InterPro"/>
</dbReference>
<dbReference type="InterPro" id="IPR002048">
    <property type="entry name" value="EF_hand_dom"/>
</dbReference>
<keyword evidence="3" id="KW-0963">Cytoplasm</keyword>
<dbReference type="CDD" id="cd00051">
    <property type="entry name" value="EFh"/>
    <property type="match status" value="1"/>
</dbReference>
<comment type="caution">
    <text evidence="10">The sequence shown here is derived from an EMBL/GenBank/DDBJ whole genome shotgun (WGS) entry which is preliminary data.</text>
</comment>
<dbReference type="GO" id="GO:0016460">
    <property type="term" value="C:myosin II complex"/>
    <property type="evidence" value="ECO:0007669"/>
    <property type="project" value="TreeGrafter"/>
</dbReference>
<accession>A0A1R2B8H8</accession>
<evidence type="ECO:0000256" key="7">
    <source>
        <dbReference type="ARBA" id="ARBA00025692"/>
    </source>
</evidence>
<dbReference type="InterPro" id="IPR018247">
    <property type="entry name" value="EF_Hand_1_Ca_BS"/>
</dbReference>
<evidence type="ECO:0000256" key="8">
    <source>
        <dbReference type="SAM" id="Coils"/>
    </source>
</evidence>
<sequence length="414" mass="47979">MSDSKCFLWPKCTNIPTHLCECSHETQFICKSHRYKYTQEFSHKLIKFQKDLSSKKTQAEFLKNLELKLEEIDSILDININKLKIVFDDIRKAYRQYIENFILQANNDIKTIIKNIISSNKIKIENYNMLKNFKKGCFVYDIQPFINAIISSLKYNFQDAKIMGIEEKENVYKEIEVISKKLDESLLEIQRLKKENAALVAENLKLKPKVSTANSYMGIPQKSISTANIVNKNIVEEKKIQVNQHQSKNSVEPSKSNTYNVDELPLAKQTYGFTEEEVNEIKEAFDLFDYDSSGFIEIIEILPIIKDKSKSAYNNLIELQKNGLKEIYFDTFLKACGTNYNKGTRQYSDEVFNNFCDETTGKITLKSLKKVAQELGENLTDEELIDIIKSHDSDGDGQLSIDEFYTVMSRNHRN</sequence>
<dbReference type="InterPro" id="IPR011992">
    <property type="entry name" value="EF-hand-dom_pair"/>
</dbReference>
<dbReference type="PANTHER" id="PTHR23048">
    <property type="entry name" value="MYOSIN LIGHT CHAIN 1, 3"/>
    <property type="match status" value="1"/>
</dbReference>
<proteinExistence type="inferred from homology"/>
<dbReference type="PANTHER" id="PTHR23048:SF59">
    <property type="entry name" value="EF-HAND SUPERFAMILY PROTEIN"/>
    <property type="match status" value="1"/>
</dbReference>
<organism evidence="10 11">
    <name type="scientific">Stentor coeruleus</name>
    <dbReference type="NCBI Taxonomy" id="5963"/>
    <lineage>
        <taxon>Eukaryota</taxon>
        <taxon>Sar</taxon>
        <taxon>Alveolata</taxon>
        <taxon>Ciliophora</taxon>
        <taxon>Postciliodesmatophora</taxon>
        <taxon>Heterotrichea</taxon>
        <taxon>Heterotrichida</taxon>
        <taxon>Stentoridae</taxon>
        <taxon>Stentor</taxon>
    </lineage>
</organism>
<comment type="function">
    <text evidence="7">Plays a fundamental role in microtubule organizing center structure and function. Component of the infraciliary lattice (ICL) and the ciliary basal bodies.</text>
</comment>
<dbReference type="Gene3D" id="1.10.238.10">
    <property type="entry name" value="EF-hand"/>
    <property type="match status" value="2"/>
</dbReference>
<dbReference type="EMBL" id="MPUH01000848">
    <property type="protein sequence ID" value="OMJ73088.1"/>
    <property type="molecule type" value="Genomic_DNA"/>
</dbReference>
<dbReference type="SMART" id="SM00054">
    <property type="entry name" value="EFh"/>
    <property type="match status" value="2"/>
</dbReference>
<feature type="domain" description="EF-hand" evidence="9">
    <location>
        <begin position="379"/>
        <end position="414"/>
    </location>
</feature>
<name>A0A1R2B8H8_9CILI</name>
<keyword evidence="4" id="KW-0677">Repeat</keyword>
<reference evidence="10 11" key="1">
    <citation type="submission" date="2016-11" db="EMBL/GenBank/DDBJ databases">
        <title>The macronuclear genome of Stentor coeruleus: a giant cell with tiny introns.</title>
        <authorList>
            <person name="Slabodnick M."/>
            <person name="Ruby J.G."/>
            <person name="Reiff S.B."/>
            <person name="Swart E.C."/>
            <person name="Gosai S."/>
            <person name="Prabakaran S."/>
            <person name="Witkowska E."/>
            <person name="Larue G.E."/>
            <person name="Fisher S."/>
            <person name="Freeman R.M."/>
            <person name="Gunawardena J."/>
            <person name="Chu W."/>
            <person name="Stover N.A."/>
            <person name="Gregory B.D."/>
            <person name="Nowacki M."/>
            <person name="Derisi J."/>
            <person name="Roy S.W."/>
            <person name="Marshall W.F."/>
            <person name="Sood P."/>
        </authorList>
    </citation>
    <scope>NUCLEOTIDE SEQUENCE [LARGE SCALE GENOMIC DNA]</scope>
    <source>
        <strain evidence="10">WM001</strain>
    </source>
</reference>
<feature type="domain" description="EF-hand" evidence="9">
    <location>
        <begin position="276"/>
        <end position="311"/>
    </location>
</feature>
<evidence type="ECO:0000256" key="5">
    <source>
        <dbReference type="ARBA" id="ARBA00022837"/>
    </source>
</evidence>
<evidence type="ECO:0000259" key="9">
    <source>
        <dbReference type="PROSITE" id="PS50222"/>
    </source>
</evidence>